<evidence type="ECO:0000256" key="4">
    <source>
        <dbReference type="ARBA" id="ARBA00022833"/>
    </source>
</evidence>
<dbReference type="InterPro" id="IPR000924">
    <property type="entry name" value="Glu/Gln-tRNA-synth"/>
</dbReference>
<dbReference type="GO" id="GO:0005829">
    <property type="term" value="C:cytosol"/>
    <property type="evidence" value="ECO:0007669"/>
    <property type="project" value="TreeGrafter"/>
</dbReference>
<evidence type="ECO:0000259" key="8">
    <source>
        <dbReference type="Pfam" id="PF00749"/>
    </source>
</evidence>
<keyword evidence="5 7" id="KW-0067">ATP-binding</keyword>
<keyword evidence="10" id="KW-1185">Reference proteome</keyword>
<dbReference type="PANTHER" id="PTHR43311:SF1">
    <property type="entry name" value="GLUTAMYL-Q TRNA(ASP) SYNTHETASE"/>
    <property type="match status" value="1"/>
</dbReference>
<dbReference type="AlphaFoldDB" id="A0A931MWK2"/>
<dbReference type="PROSITE" id="PS00178">
    <property type="entry name" value="AA_TRNA_LIGASE_I"/>
    <property type="match status" value="1"/>
</dbReference>
<dbReference type="InterPro" id="IPR001412">
    <property type="entry name" value="aa-tRNA-synth_I_CS"/>
</dbReference>
<keyword evidence="6 7" id="KW-0030">Aminoacyl-tRNA synthetase</keyword>
<dbReference type="InterPro" id="IPR020058">
    <property type="entry name" value="Glu/Gln-tRNA-synth_Ib_cat-dom"/>
</dbReference>
<dbReference type="PRINTS" id="PR00987">
    <property type="entry name" value="TRNASYNTHGLU"/>
</dbReference>
<keyword evidence="4" id="KW-0862">Zinc</keyword>
<evidence type="ECO:0000313" key="10">
    <source>
        <dbReference type="Proteomes" id="UP000631694"/>
    </source>
</evidence>
<dbReference type="Pfam" id="PF00749">
    <property type="entry name" value="tRNA-synt_1c"/>
    <property type="match status" value="1"/>
</dbReference>
<evidence type="ECO:0000256" key="7">
    <source>
        <dbReference type="RuleBase" id="RU363037"/>
    </source>
</evidence>
<dbReference type="GO" id="GO:0006424">
    <property type="term" value="P:glutamyl-tRNA aminoacylation"/>
    <property type="evidence" value="ECO:0007669"/>
    <property type="project" value="TreeGrafter"/>
</dbReference>
<keyword evidence="3 7" id="KW-0547">Nucleotide-binding</keyword>
<dbReference type="EMBL" id="JADZLT010000042">
    <property type="protein sequence ID" value="MBH0237233.1"/>
    <property type="molecule type" value="Genomic_DNA"/>
</dbReference>
<evidence type="ECO:0000256" key="1">
    <source>
        <dbReference type="ARBA" id="ARBA00022598"/>
    </source>
</evidence>
<organism evidence="9 10">
    <name type="scientific">Methylobrevis albus</name>
    <dbReference type="NCBI Taxonomy" id="2793297"/>
    <lineage>
        <taxon>Bacteria</taxon>
        <taxon>Pseudomonadati</taxon>
        <taxon>Pseudomonadota</taxon>
        <taxon>Alphaproteobacteria</taxon>
        <taxon>Hyphomicrobiales</taxon>
        <taxon>Pleomorphomonadaceae</taxon>
        <taxon>Methylobrevis</taxon>
    </lineage>
</organism>
<reference evidence="9" key="1">
    <citation type="submission" date="2020-12" db="EMBL/GenBank/DDBJ databases">
        <title>Methylobrevis albus sp. nov., isolated from fresh water lack sediment.</title>
        <authorList>
            <person name="Zou Q."/>
        </authorList>
    </citation>
    <scope>NUCLEOTIDE SEQUENCE</scope>
    <source>
        <strain evidence="9">L22</strain>
    </source>
</reference>
<dbReference type="InterPro" id="IPR049940">
    <property type="entry name" value="GluQ/Sye"/>
</dbReference>
<dbReference type="Proteomes" id="UP000631694">
    <property type="component" value="Unassembled WGS sequence"/>
</dbReference>
<keyword evidence="1 7" id="KW-0436">Ligase</keyword>
<evidence type="ECO:0000313" key="9">
    <source>
        <dbReference type="EMBL" id="MBH0237233.1"/>
    </source>
</evidence>
<evidence type="ECO:0000256" key="6">
    <source>
        <dbReference type="ARBA" id="ARBA00023146"/>
    </source>
</evidence>
<name>A0A931MWK2_9HYPH</name>
<keyword evidence="7" id="KW-0648">Protein biosynthesis</keyword>
<dbReference type="GO" id="GO:0005524">
    <property type="term" value="F:ATP binding"/>
    <property type="evidence" value="ECO:0007669"/>
    <property type="project" value="UniProtKB-KW"/>
</dbReference>
<evidence type="ECO:0000256" key="3">
    <source>
        <dbReference type="ARBA" id="ARBA00022741"/>
    </source>
</evidence>
<dbReference type="GO" id="GO:0004818">
    <property type="term" value="F:glutamate-tRNA ligase activity"/>
    <property type="evidence" value="ECO:0007669"/>
    <property type="project" value="TreeGrafter"/>
</dbReference>
<gene>
    <name evidence="9" type="primary">gluQRS</name>
    <name evidence="9" type="ORF">I5731_05315</name>
</gene>
<dbReference type="SUPFAM" id="SSF52374">
    <property type="entry name" value="Nucleotidylyl transferase"/>
    <property type="match status" value="1"/>
</dbReference>
<dbReference type="NCBIfam" id="NF004315">
    <property type="entry name" value="PRK05710.1-4"/>
    <property type="match status" value="1"/>
</dbReference>
<dbReference type="Gene3D" id="3.40.50.620">
    <property type="entry name" value="HUPs"/>
    <property type="match status" value="1"/>
</dbReference>
<dbReference type="EC" id="6.1.1.-" evidence="9"/>
<comment type="caution">
    <text evidence="9">The sequence shown here is derived from an EMBL/GenBank/DDBJ whole genome shotgun (WGS) entry which is preliminary data.</text>
</comment>
<proteinExistence type="inferred from homology"/>
<sequence>MPPSTAAAEPAAGRRVFRFAPSPNGDLHLGHALSALLNHDLARATGGRMLVRIEDIDTSRARPEFEARILDDLDWLGIAYERPVRRQSAHGPDYRAALDRLAGMGLVYTSFASRGEIRAFVAARPDWPHDPDGAPVYPGFGRDDPHAAARTRILAGEPHALRLDMARAIARAGTPGWREDAADGTPAPITADPAAWGDVVLARKDAPASYHLAVVVDDGAQGVTDVVRGADLFAATAVHRLLQQLLGLPAPRYRHHRLVLGADGRKLSKSEGAASLRTLRAEGATPADVRRLVGLG</sequence>
<evidence type="ECO:0000256" key="2">
    <source>
        <dbReference type="ARBA" id="ARBA00022723"/>
    </source>
</evidence>
<feature type="domain" description="Glutamyl/glutaminyl-tRNA synthetase class Ib catalytic" evidence="8">
    <location>
        <begin position="17"/>
        <end position="287"/>
    </location>
</feature>
<evidence type="ECO:0000256" key="5">
    <source>
        <dbReference type="ARBA" id="ARBA00022840"/>
    </source>
</evidence>
<keyword evidence="2" id="KW-0479">Metal-binding</keyword>
<accession>A0A931MWK2</accession>
<dbReference type="PANTHER" id="PTHR43311">
    <property type="entry name" value="GLUTAMATE--TRNA LIGASE"/>
    <property type="match status" value="1"/>
</dbReference>
<comment type="similarity">
    <text evidence="7">Belongs to the class-I aminoacyl-tRNA synthetase family.</text>
</comment>
<protein>
    <submittedName>
        <fullName evidence="9">tRNA glutamyl-Q(34) synthetase GluQRS</fullName>
        <ecNumber evidence="9">6.1.1.-</ecNumber>
    </submittedName>
</protein>
<dbReference type="InterPro" id="IPR014729">
    <property type="entry name" value="Rossmann-like_a/b/a_fold"/>
</dbReference>